<name>A0A8H7E649_9EURO</name>
<dbReference type="Gene3D" id="2.170.270.10">
    <property type="entry name" value="SET domain"/>
    <property type="match status" value="1"/>
</dbReference>
<feature type="region of interest" description="Disordered" evidence="2">
    <location>
        <begin position="99"/>
        <end position="209"/>
    </location>
</feature>
<feature type="compositionally biased region" description="Polar residues" evidence="2">
    <location>
        <begin position="586"/>
        <end position="595"/>
    </location>
</feature>
<gene>
    <name evidence="4" type="ORF">GJ744_007646</name>
</gene>
<dbReference type="EMBL" id="JAACFV010000039">
    <property type="protein sequence ID" value="KAF7509608.1"/>
    <property type="molecule type" value="Genomic_DNA"/>
</dbReference>
<evidence type="ECO:0000259" key="3">
    <source>
        <dbReference type="PROSITE" id="PS50280"/>
    </source>
</evidence>
<dbReference type="GO" id="GO:0006325">
    <property type="term" value="P:chromatin organization"/>
    <property type="evidence" value="ECO:0007669"/>
    <property type="project" value="UniProtKB-KW"/>
</dbReference>
<dbReference type="SUPFAM" id="SSF57903">
    <property type="entry name" value="FYVE/PHD zinc finger"/>
    <property type="match status" value="1"/>
</dbReference>
<reference evidence="4" key="1">
    <citation type="submission" date="2020-02" db="EMBL/GenBank/DDBJ databases">
        <authorList>
            <person name="Palmer J.M."/>
        </authorList>
    </citation>
    <scope>NUCLEOTIDE SEQUENCE</scope>
    <source>
        <strain evidence="4">EPUS1.4</strain>
        <tissue evidence="4">Thallus</tissue>
    </source>
</reference>
<evidence type="ECO:0000313" key="4">
    <source>
        <dbReference type="EMBL" id="KAF7509608.1"/>
    </source>
</evidence>
<feature type="compositionally biased region" description="Basic and acidic residues" evidence="2">
    <location>
        <begin position="99"/>
        <end position="116"/>
    </location>
</feature>
<dbReference type="GO" id="GO:0070210">
    <property type="term" value="C:Rpd3L-Expanded complex"/>
    <property type="evidence" value="ECO:0007669"/>
    <property type="project" value="TreeGrafter"/>
</dbReference>
<feature type="compositionally biased region" description="Polar residues" evidence="2">
    <location>
        <begin position="619"/>
        <end position="648"/>
    </location>
</feature>
<feature type="region of interest" description="Disordered" evidence="2">
    <location>
        <begin position="896"/>
        <end position="951"/>
    </location>
</feature>
<feature type="compositionally biased region" description="Polar residues" evidence="2">
    <location>
        <begin position="521"/>
        <end position="531"/>
    </location>
</feature>
<evidence type="ECO:0000313" key="5">
    <source>
        <dbReference type="Proteomes" id="UP000606974"/>
    </source>
</evidence>
<dbReference type="Pfam" id="PF00856">
    <property type="entry name" value="SET"/>
    <property type="match status" value="1"/>
</dbReference>
<keyword evidence="5" id="KW-1185">Reference proteome</keyword>
<organism evidence="4 5">
    <name type="scientific">Endocarpon pusillum</name>
    <dbReference type="NCBI Taxonomy" id="364733"/>
    <lineage>
        <taxon>Eukaryota</taxon>
        <taxon>Fungi</taxon>
        <taxon>Dikarya</taxon>
        <taxon>Ascomycota</taxon>
        <taxon>Pezizomycotina</taxon>
        <taxon>Eurotiomycetes</taxon>
        <taxon>Chaetothyriomycetidae</taxon>
        <taxon>Verrucariales</taxon>
        <taxon>Verrucariaceae</taxon>
        <taxon>Endocarpon</taxon>
    </lineage>
</organism>
<feature type="compositionally biased region" description="Low complexity" evidence="2">
    <location>
        <begin position="602"/>
        <end position="613"/>
    </location>
</feature>
<dbReference type="InterPro" id="IPR013083">
    <property type="entry name" value="Znf_RING/FYVE/PHD"/>
</dbReference>
<dbReference type="SMART" id="SM00317">
    <property type="entry name" value="SET"/>
    <property type="match status" value="1"/>
</dbReference>
<accession>A0A8H7E649</accession>
<protein>
    <recommendedName>
        <fullName evidence="3">SET domain-containing protein</fullName>
    </recommendedName>
</protein>
<dbReference type="PROSITE" id="PS50280">
    <property type="entry name" value="SET"/>
    <property type="match status" value="1"/>
</dbReference>
<dbReference type="OrthoDB" id="1928087at2759"/>
<evidence type="ECO:0000256" key="2">
    <source>
        <dbReference type="SAM" id="MobiDB-lite"/>
    </source>
</evidence>
<feature type="compositionally biased region" description="Basic residues" evidence="2">
    <location>
        <begin position="576"/>
        <end position="585"/>
    </location>
</feature>
<dbReference type="PANTHER" id="PTHR46462:SF3">
    <property type="entry name" value="UPSET, ISOFORM A"/>
    <property type="match status" value="1"/>
</dbReference>
<feature type="region of interest" description="Disordered" evidence="2">
    <location>
        <begin position="1"/>
        <end position="23"/>
    </location>
</feature>
<dbReference type="GO" id="GO:0034967">
    <property type="term" value="C:Set3 complex"/>
    <property type="evidence" value="ECO:0007669"/>
    <property type="project" value="TreeGrafter"/>
</dbReference>
<feature type="region of interest" description="Disordered" evidence="2">
    <location>
        <begin position="740"/>
        <end position="868"/>
    </location>
</feature>
<dbReference type="AlphaFoldDB" id="A0A8H7E649"/>
<dbReference type="Gene3D" id="3.30.40.10">
    <property type="entry name" value="Zinc/RING finger domain, C3HC4 (zinc finger)"/>
    <property type="match status" value="1"/>
</dbReference>
<comment type="caution">
    <text evidence="4">The sequence shown here is derived from an EMBL/GenBank/DDBJ whole genome shotgun (WGS) entry which is preliminary data.</text>
</comment>
<dbReference type="Proteomes" id="UP000606974">
    <property type="component" value="Unassembled WGS sequence"/>
</dbReference>
<dbReference type="InterPro" id="IPR046341">
    <property type="entry name" value="SET_dom_sf"/>
</dbReference>
<feature type="region of interest" description="Disordered" evidence="2">
    <location>
        <begin position="568"/>
        <end position="697"/>
    </location>
</feature>
<feature type="compositionally biased region" description="Low complexity" evidence="2">
    <location>
        <begin position="844"/>
        <end position="861"/>
    </location>
</feature>
<feature type="compositionally biased region" description="Polar residues" evidence="2">
    <location>
        <begin position="776"/>
        <end position="785"/>
    </location>
</feature>
<feature type="compositionally biased region" description="Polar residues" evidence="2">
    <location>
        <begin position="896"/>
        <end position="922"/>
    </location>
</feature>
<feature type="compositionally biased region" description="Polar residues" evidence="2">
    <location>
        <begin position="493"/>
        <end position="510"/>
    </location>
</feature>
<feature type="compositionally biased region" description="Basic residues" evidence="2">
    <location>
        <begin position="117"/>
        <end position="130"/>
    </location>
</feature>
<sequence length="1028" mass="113292">MTETSSSIATYPSQHPIPVAAPSVASPTLNGGLSDAVMQDDTEDYTIKCICSYGDDDGNTVYCEKCDTWQHIVCYYHGKKVPEVHFCADCAPRQLDAKRATESQKRMREHVGAADRKAKRPPQKSHKKKKDSTATPEQTNGLHLHSRHESISAARDQPPPAKRAKTSHRTSTSMVSMNGVPALPEPRKRASSNVNAYPSPTKSPLGQPLHPPIPTYTTEFLNLYDNDRGKNNIDDGQNARTYSNSMSMAVTNKLTSWYDNPFALKQDTGKQHQEVFHHSDQPLRPETWPRVVLKEKINTETQYAGRFPRWKCIMLDTNVKKDEFIGEIRGDIGLFEDYCFDPDTRWSELRHPEPFVFFHPQIPIYIDSRAEGTQLRYVRRSCHPNVSLKTFVTGERDFHHCFVAKENIIAGTELTITWYLDQTFLNNGRVKEENGDEEEAKRRATYFSKILANFGDCACDSMECSLKNFDLRTSPDYIKKGRKSRGRVKSAASPISTGQATNSRANSEHIQMTEEEDQIDSRSTSGSIRSKPQSRDITPANPGHTEQGQDPSLGMSAREKRKILMAEKAFEDQESKKHKAKRKRTSNGPVLSTPTPGLKNATTSLPVTPSLTSKPINHEITSTNHVTGSPTLNVPLRHTTTTSPHKSSAPNIPKPPPRYKRPAYVDRGMQTDPEPKEEETEEPERTGPQPEWFKTWQMPHVRRTKMYQEWERKDRIKWQELKKKVEAGLASPSATIVPTWLEERREEDKRRAERRAAKEAKEKEEAAAAAIVSPFSVVSNSTSPTEESKATIPASAIQLPPPPLPSQAAHTHQSVRWPNDHKLQLPSLPPVPTFTNSASSGAQSSTALSPTPTTPSVPQSPFAYGGASQSYPALSAGAVAPSPVKKKLSLGDYMSRRSNLVTPAVEKTQTQALARTSPTPTSGAAPDKAIVEQAPSNSLAADPTPPAAMANPVDPIKVEAQALDYVEGPVVTHRPGAKDDSAIVPSPALAAVPNQPSAAPSISPALSSVLSNLQALAGHVARRDSAGS</sequence>
<feature type="compositionally biased region" description="Polar residues" evidence="2">
    <location>
        <begin position="191"/>
        <end position="204"/>
    </location>
</feature>
<feature type="compositionally biased region" description="Basic and acidic residues" evidence="2">
    <location>
        <begin position="741"/>
        <end position="766"/>
    </location>
</feature>
<dbReference type="SUPFAM" id="SSF82199">
    <property type="entry name" value="SET domain"/>
    <property type="match status" value="1"/>
</dbReference>
<feature type="compositionally biased region" description="Polar residues" evidence="2">
    <location>
        <begin position="833"/>
        <end position="843"/>
    </location>
</feature>
<keyword evidence="1" id="KW-0156">Chromatin regulator</keyword>
<dbReference type="PANTHER" id="PTHR46462">
    <property type="entry name" value="UPSET, ISOFORM A"/>
    <property type="match status" value="1"/>
</dbReference>
<feature type="compositionally biased region" description="Polar residues" evidence="2">
    <location>
        <begin position="1"/>
        <end position="13"/>
    </location>
</feature>
<feature type="region of interest" description="Disordered" evidence="2">
    <location>
        <begin position="476"/>
        <end position="555"/>
    </location>
</feature>
<proteinExistence type="predicted"/>
<feature type="domain" description="SET" evidence="3">
    <location>
        <begin position="289"/>
        <end position="419"/>
    </location>
</feature>
<dbReference type="GO" id="GO:0006355">
    <property type="term" value="P:regulation of DNA-templated transcription"/>
    <property type="evidence" value="ECO:0007669"/>
    <property type="project" value="TreeGrafter"/>
</dbReference>
<evidence type="ECO:0000256" key="1">
    <source>
        <dbReference type="ARBA" id="ARBA00022853"/>
    </source>
</evidence>
<dbReference type="InterPro" id="IPR001214">
    <property type="entry name" value="SET_dom"/>
</dbReference>
<dbReference type="InterPro" id="IPR011011">
    <property type="entry name" value="Znf_FYVE_PHD"/>
</dbReference>